<name>A0ACB9A3N9_9ASTR</name>
<dbReference type="EMBL" id="CM042042">
    <property type="protein sequence ID" value="KAI3704842.1"/>
    <property type="molecule type" value="Genomic_DNA"/>
</dbReference>
<evidence type="ECO:0000313" key="1">
    <source>
        <dbReference type="EMBL" id="KAI3704842.1"/>
    </source>
</evidence>
<evidence type="ECO:0000313" key="2">
    <source>
        <dbReference type="Proteomes" id="UP001056120"/>
    </source>
</evidence>
<gene>
    <name evidence="1" type="ORF">L1987_75071</name>
</gene>
<reference evidence="1 2" key="2">
    <citation type="journal article" date="2022" name="Mol. Ecol. Resour.">
        <title>The genomes of chicory, endive, great burdock and yacon provide insights into Asteraceae paleo-polyploidization history and plant inulin production.</title>
        <authorList>
            <person name="Fan W."/>
            <person name="Wang S."/>
            <person name="Wang H."/>
            <person name="Wang A."/>
            <person name="Jiang F."/>
            <person name="Liu H."/>
            <person name="Zhao H."/>
            <person name="Xu D."/>
            <person name="Zhang Y."/>
        </authorList>
    </citation>
    <scope>NUCLEOTIDE SEQUENCE [LARGE SCALE GENOMIC DNA]</scope>
    <source>
        <strain evidence="2">cv. Yunnan</strain>
        <tissue evidence="1">Leaves</tissue>
    </source>
</reference>
<dbReference type="Proteomes" id="UP001056120">
    <property type="component" value="Linkage Group LG25"/>
</dbReference>
<sequence length="71" mass="7842">MNYRHKLIKLKHDTRASVGDNTVSKRLTTDLMTKGVFSPDEEAQPSLHDESLSHTTSRLTAPSDSDIGSLC</sequence>
<proteinExistence type="predicted"/>
<protein>
    <submittedName>
        <fullName evidence="1">Uncharacterized protein</fullName>
    </submittedName>
</protein>
<comment type="caution">
    <text evidence="1">The sequence shown here is derived from an EMBL/GenBank/DDBJ whole genome shotgun (WGS) entry which is preliminary data.</text>
</comment>
<accession>A0ACB9A3N9</accession>
<organism evidence="1 2">
    <name type="scientific">Smallanthus sonchifolius</name>
    <dbReference type="NCBI Taxonomy" id="185202"/>
    <lineage>
        <taxon>Eukaryota</taxon>
        <taxon>Viridiplantae</taxon>
        <taxon>Streptophyta</taxon>
        <taxon>Embryophyta</taxon>
        <taxon>Tracheophyta</taxon>
        <taxon>Spermatophyta</taxon>
        <taxon>Magnoliopsida</taxon>
        <taxon>eudicotyledons</taxon>
        <taxon>Gunneridae</taxon>
        <taxon>Pentapetalae</taxon>
        <taxon>asterids</taxon>
        <taxon>campanulids</taxon>
        <taxon>Asterales</taxon>
        <taxon>Asteraceae</taxon>
        <taxon>Asteroideae</taxon>
        <taxon>Heliantheae alliance</taxon>
        <taxon>Millerieae</taxon>
        <taxon>Smallanthus</taxon>
    </lineage>
</organism>
<reference evidence="2" key="1">
    <citation type="journal article" date="2022" name="Mol. Ecol. Resour.">
        <title>The genomes of chicory, endive, great burdock and yacon provide insights into Asteraceae palaeo-polyploidization history and plant inulin production.</title>
        <authorList>
            <person name="Fan W."/>
            <person name="Wang S."/>
            <person name="Wang H."/>
            <person name="Wang A."/>
            <person name="Jiang F."/>
            <person name="Liu H."/>
            <person name="Zhao H."/>
            <person name="Xu D."/>
            <person name="Zhang Y."/>
        </authorList>
    </citation>
    <scope>NUCLEOTIDE SEQUENCE [LARGE SCALE GENOMIC DNA]</scope>
    <source>
        <strain evidence="2">cv. Yunnan</strain>
    </source>
</reference>
<keyword evidence="2" id="KW-1185">Reference proteome</keyword>